<sequence>MIPFDPLSYPYPSQRNAVYARNGMVAASQPLAAQAGLDILKKGGNAIDAAIATAACLTVVEPTSNGIGGDAFAIVWTKDDTMHGLNASGPAPQGISIEVVKQAGHDKMPAYGWLPVTVPGGPSAWRALSDRFGKLPLTEVLKPAIDYAEHGFPISPTLGHYWGLGYRRFAEALKGPEFAGWFDTFAPEGRAPRIGEIWKSPGHAATLRSIAETDAESFYRGALAEQIDAFSREHGGFLRKEDLAAYYPEWVDLISVNYKGYDVWEIPPNGQGLVALLALNILNGYDFSARDAVDTHHKQMEAIKLAFADGLKYITQHDKMNVSVEELLSSAYAEARRSLIGEEALLPEPGEPVRSGTVYLAAADGEGNMISYIQSNYMGFGSGIVIPGTGIGLQNRGHSFSLDPSHDNRLEPGKQTYHTIIPGFLTKDGKALGPFGVMGGFMQPQGHMQVVMNMVDFQLNPQAALDAPRWQWIEGKTIEIEPSFPEHLAQSLIRKGHQIKRASGVGGFGRGQIILRDQDSGVLIGGTEWRTDGTVAAW</sequence>
<dbReference type="RefSeq" id="WP_305753234.1">
    <property type="nucleotide sequence ID" value="NZ_JAPCKK010000004.1"/>
</dbReference>
<dbReference type="Gene3D" id="3.60.20.40">
    <property type="match status" value="1"/>
</dbReference>
<accession>A0ABT9FLK6</accession>
<reference evidence="1 2" key="1">
    <citation type="submission" date="2022-10" db="EMBL/GenBank/DDBJ databases">
        <title>Paenibacillus description and whole genome data of maize root bacterial community.</title>
        <authorList>
            <person name="Marton D."/>
            <person name="Farkas M."/>
            <person name="Cserhati M."/>
        </authorList>
    </citation>
    <scope>NUCLEOTIDE SEQUENCE [LARGE SCALE GENOMIC DNA]</scope>
    <source>
        <strain evidence="1 2">P96</strain>
    </source>
</reference>
<dbReference type="InterPro" id="IPR043137">
    <property type="entry name" value="GGT_ssub_C"/>
</dbReference>
<evidence type="ECO:0000313" key="2">
    <source>
        <dbReference type="Proteomes" id="UP001241848"/>
    </source>
</evidence>
<keyword evidence="2" id="KW-1185">Reference proteome</keyword>
<evidence type="ECO:0000313" key="1">
    <source>
        <dbReference type="EMBL" id="MDP4095595.1"/>
    </source>
</evidence>
<dbReference type="InterPro" id="IPR043138">
    <property type="entry name" value="GGT_lsub"/>
</dbReference>
<organism evidence="1 2">
    <name type="scientific">Paenibacillus zeirhizosphaerae</name>
    <dbReference type="NCBI Taxonomy" id="2987519"/>
    <lineage>
        <taxon>Bacteria</taxon>
        <taxon>Bacillati</taxon>
        <taxon>Bacillota</taxon>
        <taxon>Bacilli</taxon>
        <taxon>Bacillales</taxon>
        <taxon>Paenibacillaceae</taxon>
        <taxon>Paenibacillus</taxon>
    </lineage>
</organism>
<dbReference type="PRINTS" id="PR01210">
    <property type="entry name" value="GGTRANSPTASE"/>
</dbReference>
<dbReference type="EMBL" id="JAPCKK010000004">
    <property type="protein sequence ID" value="MDP4095595.1"/>
    <property type="molecule type" value="Genomic_DNA"/>
</dbReference>
<dbReference type="PANTHER" id="PTHR43881:SF1">
    <property type="entry name" value="GAMMA-GLUTAMYLTRANSPEPTIDASE (AFU_ORTHOLOGUE AFUA_4G13580)"/>
    <property type="match status" value="1"/>
</dbReference>
<dbReference type="InterPro" id="IPR029055">
    <property type="entry name" value="Ntn_hydrolases_N"/>
</dbReference>
<protein>
    <submittedName>
        <fullName evidence="1">Gamma-glutamyltransferase family protein</fullName>
    </submittedName>
</protein>
<dbReference type="InterPro" id="IPR052896">
    <property type="entry name" value="GGT-like_enzyme"/>
</dbReference>
<comment type="caution">
    <text evidence="1">The sequence shown here is derived from an EMBL/GenBank/DDBJ whole genome shotgun (WGS) entry which is preliminary data.</text>
</comment>
<dbReference type="Gene3D" id="1.10.246.130">
    <property type="match status" value="1"/>
</dbReference>
<dbReference type="PANTHER" id="PTHR43881">
    <property type="entry name" value="GAMMA-GLUTAMYLTRANSPEPTIDASE (AFU_ORTHOLOGUE AFUA_4G13580)"/>
    <property type="match status" value="1"/>
</dbReference>
<proteinExistence type="predicted"/>
<dbReference type="Pfam" id="PF01019">
    <property type="entry name" value="G_glu_transpept"/>
    <property type="match status" value="1"/>
</dbReference>
<dbReference type="Proteomes" id="UP001241848">
    <property type="component" value="Unassembled WGS sequence"/>
</dbReference>
<name>A0ABT9FLK6_9BACL</name>
<dbReference type="SUPFAM" id="SSF56235">
    <property type="entry name" value="N-terminal nucleophile aminohydrolases (Ntn hydrolases)"/>
    <property type="match status" value="1"/>
</dbReference>
<gene>
    <name evidence="1" type="ORF">OIN60_02160</name>
</gene>